<dbReference type="GO" id="GO:0016491">
    <property type="term" value="F:oxidoreductase activity"/>
    <property type="evidence" value="ECO:0007669"/>
    <property type="project" value="InterPro"/>
</dbReference>
<dbReference type="PRINTS" id="PR00119">
    <property type="entry name" value="CATATPASE"/>
</dbReference>
<dbReference type="SUPFAM" id="SSF81665">
    <property type="entry name" value="Calcium ATPase, transmembrane domain M"/>
    <property type="match status" value="1"/>
</dbReference>
<dbReference type="SFLD" id="SFLDS00003">
    <property type="entry name" value="Haloacid_Dehalogenase"/>
    <property type="match status" value="1"/>
</dbReference>
<name>A0A4Q2RI57_9HYPH</name>
<dbReference type="AlphaFoldDB" id="A0A4Q2RI57"/>
<keyword evidence="15 18" id="KW-0472">Membrane</keyword>
<dbReference type="SUPFAM" id="SSF81653">
    <property type="entry name" value="Calcium ATPase, transduction domain A"/>
    <property type="match status" value="1"/>
</dbReference>
<dbReference type="SFLD" id="SFLDF00027">
    <property type="entry name" value="p-type_atpase"/>
    <property type="match status" value="1"/>
</dbReference>
<evidence type="ECO:0000256" key="1">
    <source>
        <dbReference type="ARBA" id="ARBA00004651"/>
    </source>
</evidence>
<dbReference type="NCBIfam" id="TIGR01511">
    <property type="entry name" value="ATPase-IB1_Cu"/>
    <property type="match status" value="1"/>
</dbReference>
<evidence type="ECO:0000256" key="9">
    <source>
        <dbReference type="ARBA" id="ARBA00022796"/>
    </source>
</evidence>
<reference evidence="20 21" key="2">
    <citation type="submission" date="2019-02" db="EMBL/GenBank/DDBJ databases">
        <title>'Lichenibacterium ramalinii' gen. nov. sp. nov., 'Lichenibacterium minor' gen. nov. sp. nov.</title>
        <authorList>
            <person name="Pankratov T."/>
        </authorList>
    </citation>
    <scope>NUCLEOTIDE SEQUENCE [LARGE SCALE GENOMIC DNA]</scope>
    <source>
        <strain evidence="20 21">RmlP001</strain>
    </source>
</reference>
<dbReference type="SUPFAM" id="SSF47240">
    <property type="entry name" value="Ferritin-like"/>
    <property type="match status" value="3"/>
</dbReference>
<evidence type="ECO:0000256" key="14">
    <source>
        <dbReference type="ARBA" id="ARBA00023065"/>
    </source>
</evidence>
<dbReference type="NCBIfam" id="TIGR01525">
    <property type="entry name" value="ATPase-IB_hvy"/>
    <property type="match status" value="1"/>
</dbReference>
<accession>A0A4Q2RI57</accession>
<evidence type="ECO:0000256" key="18">
    <source>
        <dbReference type="RuleBase" id="RU362081"/>
    </source>
</evidence>
<keyword evidence="14" id="KW-0406">Ion transport</keyword>
<dbReference type="FunFam" id="2.70.150.10:FF:000020">
    <property type="entry name" value="Copper-exporting P-type ATPase A"/>
    <property type="match status" value="1"/>
</dbReference>
<feature type="transmembrane region" description="Helical" evidence="18">
    <location>
        <begin position="862"/>
        <end position="884"/>
    </location>
</feature>
<feature type="domain" description="TRASH" evidence="19">
    <location>
        <begin position="32"/>
        <end position="70"/>
    </location>
</feature>
<keyword evidence="5 18" id="KW-1003">Cell membrane</keyword>
<reference evidence="20 21" key="1">
    <citation type="submission" date="2018-09" db="EMBL/GenBank/DDBJ databases">
        <authorList>
            <person name="Grouzdev D.S."/>
            <person name="Krutkina M.S."/>
        </authorList>
    </citation>
    <scope>NUCLEOTIDE SEQUENCE [LARGE SCALE GENOMIC DNA]</scope>
    <source>
        <strain evidence="20 21">RmlP001</strain>
    </source>
</reference>
<dbReference type="PANTHER" id="PTHR43520">
    <property type="entry name" value="ATP7, ISOFORM B"/>
    <property type="match status" value="1"/>
</dbReference>
<comment type="catalytic activity">
    <reaction evidence="17">
        <text>Cu(+)(in) + ATP + H2O = Cu(+)(out) + ADP + phosphate + H(+)</text>
        <dbReference type="Rhea" id="RHEA:25792"/>
        <dbReference type="ChEBI" id="CHEBI:15377"/>
        <dbReference type="ChEBI" id="CHEBI:15378"/>
        <dbReference type="ChEBI" id="CHEBI:30616"/>
        <dbReference type="ChEBI" id="CHEBI:43474"/>
        <dbReference type="ChEBI" id="CHEBI:49552"/>
        <dbReference type="ChEBI" id="CHEBI:456216"/>
        <dbReference type="EC" id="7.2.2.8"/>
    </reaction>
</comment>
<keyword evidence="13" id="KW-0186">Copper</keyword>
<feature type="domain" description="TRASH" evidence="19">
    <location>
        <begin position="81"/>
        <end position="119"/>
    </location>
</feature>
<dbReference type="Proteomes" id="UP000289411">
    <property type="component" value="Unassembled WGS sequence"/>
</dbReference>
<evidence type="ECO:0000256" key="2">
    <source>
        <dbReference type="ARBA" id="ARBA00006024"/>
    </source>
</evidence>
<keyword evidence="11" id="KW-1278">Translocase</keyword>
<dbReference type="Pfam" id="PF19335">
    <property type="entry name" value="HMBD"/>
    <property type="match status" value="1"/>
</dbReference>
<dbReference type="PRINTS" id="PR00943">
    <property type="entry name" value="CUATPASE"/>
</dbReference>
<feature type="transmembrane region" description="Helical" evidence="18">
    <location>
        <begin position="493"/>
        <end position="515"/>
    </location>
</feature>
<keyword evidence="7 18" id="KW-0479">Metal-binding</keyword>
<organism evidence="20 21">
    <name type="scientific">Lichenibacterium ramalinae</name>
    <dbReference type="NCBI Taxonomy" id="2316527"/>
    <lineage>
        <taxon>Bacteria</taxon>
        <taxon>Pseudomonadati</taxon>
        <taxon>Pseudomonadota</taxon>
        <taxon>Alphaproteobacteria</taxon>
        <taxon>Hyphomicrobiales</taxon>
        <taxon>Lichenihabitantaceae</taxon>
        <taxon>Lichenibacterium</taxon>
    </lineage>
</organism>
<feature type="transmembrane region" description="Helical" evidence="18">
    <location>
        <begin position="521"/>
        <end position="544"/>
    </location>
</feature>
<feature type="transmembrane region" description="Helical" evidence="18">
    <location>
        <begin position="233"/>
        <end position="250"/>
    </location>
</feature>
<keyword evidence="9" id="KW-0187">Copper transport</keyword>
<evidence type="ECO:0000256" key="3">
    <source>
        <dbReference type="ARBA" id="ARBA00012517"/>
    </source>
</evidence>
<dbReference type="RefSeq" id="WP_129217077.1">
    <property type="nucleotide sequence ID" value="NZ_QYBC01000001.1"/>
</dbReference>
<dbReference type="InterPro" id="IPR018303">
    <property type="entry name" value="ATPase_P-typ_P_site"/>
</dbReference>
<dbReference type="GO" id="GO:0005886">
    <property type="term" value="C:plasma membrane"/>
    <property type="evidence" value="ECO:0007669"/>
    <property type="project" value="UniProtKB-SubCell"/>
</dbReference>
<dbReference type="InterPro" id="IPR007029">
    <property type="entry name" value="YHS_dom"/>
</dbReference>
<dbReference type="SUPFAM" id="SSF56784">
    <property type="entry name" value="HAD-like"/>
    <property type="match status" value="1"/>
</dbReference>
<proteinExistence type="inferred from homology"/>
<dbReference type="InterPro" id="IPR059000">
    <property type="entry name" value="ATPase_P-type_domA"/>
</dbReference>
<dbReference type="PROSITE" id="PS00154">
    <property type="entry name" value="ATPASE_E1_E2"/>
    <property type="match status" value="1"/>
</dbReference>
<keyword evidence="6 18" id="KW-0812">Transmembrane</keyword>
<dbReference type="GO" id="GO:0005524">
    <property type="term" value="F:ATP binding"/>
    <property type="evidence" value="ECO:0007669"/>
    <property type="project" value="UniProtKB-UniRule"/>
</dbReference>
<evidence type="ECO:0000256" key="16">
    <source>
        <dbReference type="ARBA" id="ARBA00033239"/>
    </source>
</evidence>
<dbReference type="SMART" id="SM00746">
    <property type="entry name" value="TRASH"/>
    <property type="match status" value="3"/>
</dbReference>
<dbReference type="InterPro" id="IPR012348">
    <property type="entry name" value="RNR-like"/>
</dbReference>
<dbReference type="CDD" id="cd02094">
    <property type="entry name" value="P-type_ATPase_Cu-like"/>
    <property type="match status" value="1"/>
</dbReference>
<dbReference type="GO" id="GO:0055070">
    <property type="term" value="P:copper ion homeostasis"/>
    <property type="evidence" value="ECO:0007669"/>
    <property type="project" value="TreeGrafter"/>
</dbReference>
<comment type="subcellular location">
    <subcellularLocation>
        <location evidence="1">Cell membrane</location>
        <topology evidence="1">Multi-pass membrane protein</topology>
    </subcellularLocation>
</comment>
<dbReference type="OrthoDB" id="8428253at2"/>
<dbReference type="InterPro" id="IPR001757">
    <property type="entry name" value="P_typ_ATPase"/>
</dbReference>
<keyword evidence="10 18" id="KW-0067">ATP-binding</keyword>
<dbReference type="InterPro" id="IPR044492">
    <property type="entry name" value="P_typ_ATPase_HD_dom"/>
</dbReference>
<dbReference type="InterPro" id="IPR011017">
    <property type="entry name" value="TRASH_dom"/>
</dbReference>
<dbReference type="Gene3D" id="3.40.50.1000">
    <property type="entry name" value="HAD superfamily/HAD-like"/>
    <property type="match status" value="1"/>
</dbReference>
<dbReference type="NCBIfam" id="TIGR01494">
    <property type="entry name" value="ATPase_P-type"/>
    <property type="match status" value="1"/>
</dbReference>
<evidence type="ECO:0000256" key="17">
    <source>
        <dbReference type="ARBA" id="ARBA00049289"/>
    </source>
</evidence>
<evidence type="ECO:0000256" key="12">
    <source>
        <dbReference type="ARBA" id="ARBA00022989"/>
    </source>
</evidence>
<evidence type="ECO:0000256" key="8">
    <source>
        <dbReference type="ARBA" id="ARBA00022741"/>
    </source>
</evidence>
<dbReference type="Pfam" id="PF04945">
    <property type="entry name" value="YHS"/>
    <property type="match status" value="3"/>
</dbReference>
<dbReference type="InterPro" id="IPR023214">
    <property type="entry name" value="HAD_sf"/>
</dbReference>
<dbReference type="Gene3D" id="3.40.1110.10">
    <property type="entry name" value="Calcium-transporting ATPase, cytoplasmic domain N"/>
    <property type="match status" value="1"/>
</dbReference>
<dbReference type="FunFam" id="3.40.50.1000:FF:000144">
    <property type="entry name" value="copper-transporting ATPase 1 isoform X2"/>
    <property type="match status" value="1"/>
</dbReference>
<feature type="transmembrane region" description="Helical" evidence="18">
    <location>
        <begin position="837"/>
        <end position="856"/>
    </location>
</feature>
<sequence length="892" mass="91025">MTETHHHHGTAGGCCCSAPKPAPAGAASAAKDPVCGMTVDPAKTRHHADHAGTTYHFCCDGCRGRFVADPARYLAAADAKDPVCGMTVDPAKTRHHADHAGTTYHFCCDGCRGKFVADPARYLAAADVKDPVCGMTVDPAKTPHHADHAGQAYHFCSAGCRTKFAADPARYLAPAPRDEAPAPPGTVYTCPMDPEVRQVGPGACPICGMALEPEDFTAEAGPNADLVDMKRRTWLAAAGTVPVVLLAMGGELGGGFLHGAVPFGGEAGNLAQMVLATPVVFWAGWPFIQRGWASLRSRNLNMFTLVMIGTGVAWAYSAVATLAPGLFPPAFHTMGGAVGTYFEAAAVITLLVLVGQVLELKARDSTSTAIRGLLDLAPKFARRIAPDGSEADVPLDAVAVGDRLRLRPGETVPVDGTVESGEAELDQSSVTGESLPVRKRAGDAVIGGTISRTGGLVIRADKVGRDTLLSRIVQLVAAAQRSRAPIQRLADRVSGWFVPGVLAAALAAFAAWMVFGPEPRFASAVIAAVSVLIIACPCALGLATPMSIMVGVGRGARAGVLIRDAEALERLERVDTVVLDKTGTLTRGVPAVTAVAAAEGFGEDEVLALAAAVERASEHPLARAILAAAEARGLPVAEAEGFASPAGRGVHALVAGTDVLVGSARFLEDKGVAVGALAARADAFRADGATAVLVAAGGRLAGAIGVADAVRPESAAVVRALKAAGLRVVMLTGDNDATARAIAAPLGIDEVLADVLPDAKAAAVERLKREGRIVAMAGDGVNDAPALALADVGVAMGTGTDVAMQSAGVTLLGGDLAGLLRARALSRATMGNIRQNLAFAFLYNGIGIPVAAGVLYPAFGLLLSPMLAAAAMALSSVSVIGNALRLRGADIG</sequence>
<dbReference type="EC" id="7.2.2.8" evidence="3"/>
<dbReference type="Gene3D" id="1.10.620.20">
    <property type="entry name" value="Ribonucleotide Reductase, subunit A"/>
    <property type="match status" value="3"/>
</dbReference>
<feature type="transmembrane region" description="Helical" evidence="18">
    <location>
        <begin position="339"/>
        <end position="358"/>
    </location>
</feature>
<comment type="caution">
    <text evidence="20">The sequence shown here is derived from an EMBL/GenBank/DDBJ whole genome shotgun (WGS) entry which is preliminary data.</text>
</comment>
<dbReference type="GO" id="GO:0043682">
    <property type="term" value="F:P-type divalent copper transporter activity"/>
    <property type="evidence" value="ECO:0007669"/>
    <property type="project" value="TreeGrafter"/>
</dbReference>
<evidence type="ECO:0000313" key="20">
    <source>
        <dbReference type="EMBL" id="RYB07965.1"/>
    </source>
</evidence>
<evidence type="ECO:0000256" key="4">
    <source>
        <dbReference type="ARBA" id="ARBA00022448"/>
    </source>
</evidence>
<keyword evidence="4" id="KW-0813">Transport</keyword>
<feature type="domain" description="TRASH" evidence="19">
    <location>
        <begin position="130"/>
        <end position="168"/>
    </location>
</feature>
<evidence type="ECO:0000256" key="10">
    <source>
        <dbReference type="ARBA" id="ARBA00022840"/>
    </source>
</evidence>
<dbReference type="InterPro" id="IPR023299">
    <property type="entry name" value="ATPase_P-typ_cyto_dom_N"/>
</dbReference>
<dbReference type="EMBL" id="QYBC01000001">
    <property type="protein sequence ID" value="RYB07965.1"/>
    <property type="molecule type" value="Genomic_DNA"/>
</dbReference>
<dbReference type="InterPro" id="IPR008250">
    <property type="entry name" value="ATPase_P-typ_transduc_dom_A_sf"/>
</dbReference>
<dbReference type="InterPro" id="IPR023298">
    <property type="entry name" value="ATPase_P-typ_TM_dom_sf"/>
</dbReference>
<evidence type="ECO:0000256" key="13">
    <source>
        <dbReference type="ARBA" id="ARBA00023008"/>
    </source>
</evidence>
<dbReference type="SFLD" id="SFLDG00002">
    <property type="entry name" value="C1.7:_P-type_atpase_like"/>
    <property type="match status" value="1"/>
</dbReference>
<dbReference type="InterPro" id="IPR045800">
    <property type="entry name" value="HMBD"/>
</dbReference>
<evidence type="ECO:0000256" key="11">
    <source>
        <dbReference type="ARBA" id="ARBA00022967"/>
    </source>
</evidence>
<dbReference type="Pfam" id="PF00702">
    <property type="entry name" value="Hydrolase"/>
    <property type="match status" value="1"/>
</dbReference>
<dbReference type="GO" id="GO:0005507">
    <property type="term" value="F:copper ion binding"/>
    <property type="evidence" value="ECO:0007669"/>
    <property type="project" value="TreeGrafter"/>
</dbReference>
<evidence type="ECO:0000256" key="7">
    <source>
        <dbReference type="ARBA" id="ARBA00022723"/>
    </source>
</evidence>
<dbReference type="GO" id="GO:0060003">
    <property type="term" value="P:copper ion export"/>
    <property type="evidence" value="ECO:0007669"/>
    <property type="project" value="UniProtKB-ARBA"/>
</dbReference>
<dbReference type="PANTHER" id="PTHR43520:SF8">
    <property type="entry name" value="P-TYPE CU(+) TRANSPORTER"/>
    <property type="match status" value="1"/>
</dbReference>
<evidence type="ECO:0000313" key="21">
    <source>
        <dbReference type="Proteomes" id="UP000289411"/>
    </source>
</evidence>
<feature type="transmembrane region" description="Helical" evidence="18">
    <location>
        <begin position="300"/>
        <end position="319"/>
    </location>
</feature>
<evidence type="ECO:0000256" key="5">
    <source>
        <dbReference type="ARBA" id="ARBA00022475"/>
    </source>
</evidence>
<keyword evidence="8 18" id="KW-0547">Nucleotide-binding</keyword>
<dbReference type="Gene3D" id="2.70.150.10">
    <property type="entry name" value="Calcium-transporting ATPase, cytoplasmic transduction domain A"/>
    <property type="match status" value="1"/>
</dbReference>
<evidence type="ECO:0000256" key="6">
    <source>
        <dbReference type="ARBA" id="ARBA00022692"/>
    </source>
</evidence>
<keyword evidence="21" id="KW-1185">Reference proteome</keyword>
<dbReference type="InterPro" id="IPR009078">
    <property type="entry name" value="Ferritin-like_SF"/>
</dbReference>
<protein>
    <recommendedName>
        <fullName evidence="3">P-type Cu(+) transporter</fullName>
        <ecNumber evidence="3">7.2.2.8</ecNumber>
    </recommendedName>
    <alternativeName>
        <fullName evidence="16">Cu(+)-exporting ATPase</fullName>
    </alternativeName>
</protein>
<dbReference type="InterPro" id="IPR027256">
    <property type="entry name" value="P-typ_ATPase_IB"/>
</dbReference>
<dbReference type="GO" id="GO:0016887">
    <property type="term" value="F:ATP hydrolysis activity"/>
    <property type="evidence" value="ECO:0007669"/>
    <property type="project" value="InterPro"/>
</dbReference>
<keyword evidence="12 18" id="KW-1133">Transmembrane helix</keyword>
<evidence type="ECO:0000259" key="19">
    <source>
        <dbReference type="SMART" id="SM00746"/>
    </source>
</evidence>
<dbReference type="GO" id="GO:0140581">
    <property type="term" value="F:P-type monovalent copper transporter activity"/>
    <property type="evidence" value="ECO:0007669"/>
    <property type="project" value="UniProtKB-EC"/>
</dbReference>
<dbReference type="InterPro" id="IPR036412">
    <property type="entry name" value="HAD-like_sf"/>
</dbReference>
<comment type="similarity">
    <text evidence="2 18">Belongs to the cation transport ATPase (P-type) (TC 3.A.3) family. Type IB subfamily.</text>
</comment>
<feature type="transmembrane region" description="Helical" evidence="18">
    <location>
        <begin position="270"/>
        <end position="288"/>
    </location>
</feature>
<dbReference type="Pfam" id="PF00122">
    <property type="entry name" value="E1-E2_ATPase"/>
    <property type="match status" value="1"/>
</dbReference>
<gene>
    <name evidence="20" type="ORF">D3272_00285</name>
</gene>
<evidence type="ECO:0000256" key="15">
    <source>
        <dbReference type="ARBA" id="ARBA00023136"/>
    </source>
</evidence>